<dbReference type="AlphaFoldDB" id="A0A1H1S7E3"/>
<protein>
    <submittedName>
        <fullName evidence="2">Flagellar protein FlbD</fullName>
    </submittedName>
</protein>
<dbReference type="Pfam" id="PF06289">
    <property type="entry name" value="FlbD"/>
    <property type="match status" value="1"/>
</dbReference>
<evidence type="ECO:0000256" key="1">
    <source>
        <dbReference type="SAM" id="MobiDB-lite"/>
    </source>
</evidence>
<accession>A0A1H1S7E3</accession>
<dbReference type="InterPro" id="IPR009384">
    <property type="entry name" value="SwrD-like"/>
</dbReference>
<reference evidence="3" key="1">
    <citation type="submission" date="2016-10" db="EMBL/GenBank/DDBJ databases">
        <authorList>
            <person name="Varghese N."/>
            <person name="Submissions S."/>
        </authorList>
    </citation>
    <scope>NUCLEOTIDE SEQUENCE [LARGE SCALE GENOMIC DNA]</scope>
    <source>
        <strain evidence="3">DSM 22127</strain>
    </source>
</reference>
<dbReference type="PANTHER" id="PTHR39185:SF1">
    <property type="entry name" value="SWARMING MOTILITY PROTEIN SWRD"/>
    <property type="match status" value="1"/>
</dbReference>
<evidence type="ECO:0000313" key="2">
    <source>
        <dbReference type="EMBL" id="SDS43872.1"/>
    </source>
</evidence>
<keyword evidence="2" id="KW-0969">Cilium</keyword>
<dbReference type="PANTHER" id="PTHR39185">
    <property type="entry name" value="SWARMING MOTILITY PROTEIN SWRD"/>
    <property type="match status" value="1"/>
</dbReference>
<sequence length="92" mass="10148">MISLTRISGSPLVLNCDLIERVDQTPDTVVTLVDGKKYVVLESPRDITALAIHFRSQVLALSHRMSSAELPELPAQPDRSRLSSVTPISQEH</sequence>
<feature type="region of interest" description="Disordered" evidence="1">
    <location>
        <begin position="69"/>
        <end position="92"/>
    </location>
</feature>
<gene>
    <name evidence="2" type="ORF">SAMN04488570_1882</name>
</gene>
<feature type="compositionally biased region" description="Polar residues" evidence="1">
    <location>
        <begin position="82"/>
        <end position="92"/>
    </location>
</feature>
<name>A0A1H1S7E3_9ACTN</name>
<organism evidence="2 3">
    <name type="scientific">Nocardioides scoriae</name>
    <dbReference type="NCBI Taxonomy" id="642780"/>
    <lineage>
        <taxon>Bacteria</taxon>
        <taxon>Bacillati</taxon>
        <taxon>Actinomycetota</taxon>
        <taxon>Actinomycetes</taxon>
        <taxon>Propionibacteriales</taxon>
        <taxon>Nocardioidaceae</taxon>
        <taxon>Nocardioides</taxon>
    </lineage>
</organism>
<evidence type="ECO:0000313" key="3">
    <source>
        <dbReference type="Proteomes" id="UP000198859"/>
    </source>
</evidence>
<dbReference type="Proteomes" id="UP000198859">
    <property type="component" value="Chromosome I"/>
</dbReference>
<keyword evidence="2" id="KW-0966">Cell projection</keyword>
<dbReference type="RefSeq" id="WP_091728790.1">
    <property type="nucleotide sequence ID" value="NZ_LT629757.1"/>
</dbReference>
<dbReference type="OrthoDB" id="9799862at2"/>
<keyword evidence="2" id="KW-0282">Flagellum</keyword>
<dbReference type="EMBL" id="LT629757">
    <property type="protein sequence ID" value="SDS43872.1"/>
    <property type="molecule type" value="Genomic_DNA"/>
</dbReference>
<proteinExistence type="predicted"/>
<keyword evidence="3" id="KW-1185">Reference proteome</keyword>
<dbReference type="STRING" id="642780.SAMN04488570_1882"/>